<organism evidence="1 2">
    <name type="scientific">Bacteroides uniformis</name>
    <dbReference type="NCBI Taxonomy" id="820"/>
    <lineage>
        <taxon>Bacteria</taxon>
        <taxon>Pseudomonadati</taxon>
        <taxon>Bacteroidota</taxon>
        <taxon>Bacteroidia</taxon>
        <taxon>Bacteroidales</taxon>
        <taxon>Bacteroidaceae</taxon>
        <taxon>Bacteroides</taxon>
    </lineage>
</organism>
<dbReference type="EMBL" id="BQNL01000001">
    <property type="protein sequence ID" value="GKH14702.1"/>
    <property type="molecule type" value="Genomic_DNA"/>
</dbReference>
<evidence type="ECO:0000313" key="1">
    <source>
        <dbReference type="EMBL" id="GKH14702.1"/>
    </source>
</evidence>
<gene>
    <name evidence="1" type="ORF">CE91St12_29120</name>
</gene>
<dbReference type="AlphaFoldDB" id="A0AA37JUV1"/>
<name>A0AA37JUV1_BACUN</name>
<reference evidence="1" key="1">
    <citation type="submission" date="2022-01" db="EMBL/GenBank/DDBJ databases">
        <title>Novel bile acid biosynthetic pathways are enriched in the microbiome of centenarians.</title>
        <authorList>
            <person name="Sato Y."/>
            <person name="Atarashi K."/>
            <person name="Plichta R.D."/>
            <person name="Arai Y."/>
            <person name="Sasajima S."/>
            <person name="Kearney M.S."/>
            <person name="Suda W."/>
            <person name="Takeshita K."/>
            <person name="Sasaki T."/>
            <person name="Okamoto S."/>
            <person name="Skelly N.A."/>
            <person name="Okamura Y."/>
            <person name="Vlamakis H."/>
            <person name="Li Y."/>
            <person name="Tanoue T."/>
            <person name="Takei H."/>
            <person name="Nittono H."/>
            <person name="Narushima S."/>
            <person name="Irie J."/>
            <person name="Itoh H."/>
            <person name="Moriya K."/>
            <person name="Sugiura Y."/>
            <person name="Suematsu M."/>
            <person name="Moritoki N."/>
            <person name="Shibata S."/>
            <person name="Littman R.D."/>
            <person name="Fischbach A.M."/>
            <person name="Uwamino Y."/>
            <person name="Inoue T."/>
            <person name="Honda A."/>
            <person name="Hattori M."/>
            <person name="Murai T."/>
            <person name="Xavier J.R."/>
            <person name="Hirose N."/>
            <person name="Honda K."/>
        </authorList>
    </citation>
    <scope>NUCLEOTIDE SEQUENCE</scope>
    <source>
        <strain evidence="1">CE91-St12</strain>
    </source>
</reference>
<accession>A0AA37JUV1</accession>
<sequence length="82" mass="9579">MIADELLDGPLNVIRFHNTEHNQDFDTDWILDMNTKQIEDMVFTLHAYGYITYKNKPKSLFKFCSATFLLQQVSPSPLPNRT</sequence>
<comment type="caution">
    <text evidence="1">The sequence shown here is derived from an EMBL/GenBank/DDBJ whole genome shotgun (WGS) entry which is preliminary data.</text>
</comment>
<evidence type="ECO:0000313" key="2">
    <source>
        <dbReference type="Proteomes" id="UP001055048"/>
    </source>
</evidence>
<proteinExistence type="predicted"/>
<protein>
    <submittedName>
        <fullName evidence="1">Uncharacterized protein</fullName>
    </submittedName>
</protein>
<dbReference type="Proteomes" id="UP001055048">
    <property type="component" value="Unassembled WGS sequence"/>
</dbReference>